<feature type="non-terminal residue" evidence="2">
    <location>
        <position position="686"/>
    </location>
</feature>
<organism evidence="2 3">
    <name type="scientific">Trichostrongylus colubriformis</name>
    <name type="common">Black scour worm</name>
    <dbReference type="NCBI Taxonomy" id="6319"/>
    <lineage>
        <taxon>Eukaryota</taxon>
        <taxon>Metazoa</taxon>
        <taxon>Ecdysozoa</taxon>
        <taxon>Nematoda</taxon>
        <taxon>Chromadorea</taxon>
        <taxon>Rhabditida</taxon>
        <taxon>Rhabditina</taxon>
        <taxon>Rhabditomorpha</taxon>
        <taxon>Strongyloidea</taxon>
        <taxon>Trichostrongylidae</taxon>
        <taxon>Trichostrongylus</taxon>
    </lineage>
</organism>
<comment type="caution">
    <text evidence="2">The sequence shown here is derived from an EMBL/GenBank/DDBJ whole genome shotgun (WGS) entry which is preliminary data.</text>
</comment>
<proteinExistence type="predicted"/>
<sequence length="686" mass="74609">MEIIAVSLPFFKTEMPQDLQLEAERLCTGDVEKAFEFDLPDNRSEMEEGSASELERLVGGAMFSRKAAKTIVRRVQESPSSMVESPAKAAAPVMELAATVIESSAPPPELVEAEVEQLGDEEADALLEAGAEAITMPLPHNSTRGRERGKGRGRRGRGVKQTHATLAQPSAAEAFPTYKHYEEILESKLKRRGDHAGAEASSSGVKHMSIHGKKTMSIREQQEVQMKIPIKVKVAQMKKKEQAERFRKLDDDETNGAGSLATTTPNTRLVSAIHTKSSSPLQNAVPAEISTLSETPTTAEETAEKRYHENQVMEDFSIAREDLLLSASPSPASSVLEGEGRITESEDIVPMQSSGPCDYERHGEVVIQPKDDGSAMVIEATARSKAVEPAIAEELVSAQMDIRVPIPIGLVENLVVEGDVPVDFMDQAPIIGDDGETHKDSSVFGEVSQREGFQAGVYNKLSDAMKLNTCEVDITKEPRGMGRESVLDVDQSFVESTPAQSPIQNTKTAVAEERPPVVEKSIPVASEKSAFIDEVEKEILLPGPVDDNREVHTAFTLSANETESGIYASGESEQSTLESHLADDTKRAIGFGRRLHVDLEVKLTPIHHQEDVEETVAESALIREEVSSLLEVYRPCEEERVHPLGSPVEKTTPAVEGTPEKACELPQETCSSSSSKRPPSAHSRVS</sequence>
<feature type="region of interest" description="Disordered" evidence="1">
    <location>
        <begin position="243"/>
        <end position="308"/>
    </location>
</feature>
<name>A0AAN8FX14_TRICO</name>
<feature type="compositionally biased region" description="Low complexity" evidence="1">
    <location>
        <begin position="671"/>
        <end position="686"/>
    </location>
</feature>
<gene>
    <name evidence="2" type="ORF">GCK32_011966</name>
</gene>
<feature type="region of interest" description="Disordered" evidence="1">
    <location>
        <begin position="643"/>
        <end position="686"/>
    </location>
</feature>
<evidence type="ECO:0000313" key="3">
    <source>
        <dbReference type="Proteomes" id="UP001331761"/>
    </source>
</evidence>
<feature type="region of interest" description="Disordered" evidence="1">
    <location>
        <begin position="137"/>
        <end position="164"/>
    </location>
</feature>
<feature type="compositionally biased region" description="Polar residues" evidence="1">
    <location>
        <begin position="495"/>
        <end position="508"/>
    </location>
</feature>
<feature type="compositionally biased region" description="Polar residues" evidence="1">
    <location>
        <begin position="256"/>
        <end position="282"/>
    </location>
</feature>
<protein>
    <submittedName>
        <fullName evidence="2">Uncharacterized protein</fullName>
    </submittedName>
</protein>
<dbReference type="AlphaFoldDB" id="A0AAN8FX14"/>
<evidence type="ECO:0000313" key="2">
    <source>
        <dbReference type="EMBL" id="KAK5985777.1"/>
    </source>
</evidence>
<evidence type="ECO:0000256" key="1">
    <source>
        <dbReference type="SAM" id="MobiDB-lite"/>
    </source>
</evidence>
<dbReference type="Proteomes" id="UP001331761">
    <property type="component" value="Unassembled WGS sequence"/>
</dbReference>
<feature type="region of interest" description="Disordered" evidence="1">
    <location>
        <begin position="495"/>
        <end position="514"/>
    </location>
</feature>
<reference evidence="2 3" key="1">
    <citation type="submission" date="2019-10" db="EMBL/GenBank/DDBJ databases">
        <title>Assembly and Annotation for the nematode Trichostrongylus colubriformis.</title>
        <authorList>
            <person name="Martin J."/>
        </authorList>
    </citation>
    <scope>NUCLEOTIDE SEQUENCE [LARGE SCALE GENOMIC DNA]</scope>
    <source>
        <strain evidence="2">G859</strain>
        <tissue evidence="2">Whole worm</tissue>
    </source>
</reference>
<feature type="compositionally biased region" description="Basic residues" evidence="1">
    <location>
        <begin position="151"/>
        <end position="160"/>
    </location>
</feature>
<keyword evidence="3" id="KW-1185">Reference proteome</keyword>
<dbReference type="EMBL" id="WIXE01001353">
    <property type="protein sequence ID" value="KAK5985777.1"/>
    <property type="molecule type" value="Genomic_DNA"/>
</dbReference>
<accession>A0AAN8FX14</accession>